<dbReference type="Pfam" id="PF01546">
    <property type="entry name" value="Peptidase_M20"/>
    <property type="match status" value="1"/>
</dbReference>
<evidence type="ECO:0000256" key="3">
    <source>
        <dbReference type="ARBA" id="ARBA00022801"/>
    </source>
</evidence>
<dbReference type="AlphaFoldDB" id="A0A381S1I9"/>
<evidence type="ECO:0000313" key="6">
    <source>
        <dbReference type="EMBL" id="SUZ97985.1"/>
    </source>
</evidence>
<dbReference type="GO" id="GO:0046872">
    <property type="term" value="F:metal ion binding"/>
    <property type="evidence" value="ECO:0007669"/>
    <property type="project" value="UniProtKB-KW"/>
</dbReference>
<organism evidence="6">
    <name type="scientific">marine metagenome</name>
    <dbReference type="NCBI Taxonomy" id="408172"/>
    <lineage>
        <taxon>unclassified sequences</taxon>
        <taxon>metagenomes</taxon>
        <taxon>ecological metagenomes</taxon>
    </lineage>
</organism>
<dbReference type="SUPFAM" id="SSF53187">
    <property type="entry name" value="Zn-dependent exopeptidases"/>
    <property type="match status" value="1"/>
</dbReference>
<evidence type="ECO:0000256" key="2">
    <source>
        <dbReference type="ARBA" id="ARBA00022723"/>
    </source>
</evidence>
<dbReference type="InterPro" id="IPR011650">
    <property type="entry name" value="Peptidase_M20_dimer"/>
</dbReference>
<dbReference type="Gene3D" id="3.40.630.10">
    <property type="entry name" value="Zn peptidases"/>
    <property type="match status" value="1"/>
</dbReference>
<dbReference type="PANTHER" id="PTHR43808">
    <property type="entry name" value="ACETYLORNITHINE DEACETYLASE"/>
    <property type="match status" value="1"/>
</dbReference>
<protein>
    <recommendedName>
        <fullName evidence="5">Peptidase M20 dimerisation domain-containing protein</fullName>
    </recommendedName>
</protein>
<evidence type="ECO:0000256" key="1">
    <source>
        <dbReference type="ARBA" id="ARBA00001947"/>
    </source>
</evidence>
<dbReference type="InterPro" id="IPR036264">
    <property type="entry name" value="Bact_exopeptidase_dim_dom"/>
</dbReference>
<name>A0A381S1I9_9ZZZZ</name>
<proteinExistence type="predicted"/>
<reference evidence="6" key="1">
    <citation type="submission" date="2018-05" db="EMBL/GenBank/DDBJ databases">
        <authorList>
            <person name="Lanie J.A."/>
            <person name="Ng W.-L."/>
            <person name="Kazmierczak K.M."/>
            <person name="Andrzejewski T.M."/>
            <person name="Davidsen T.M."/>
            <person name="Wayne K.J."/>
            <person name="Tettelin H."/>
            <person name="Glass J.I."/>
            <person name="Rusch D."/>
            <person name="Podicherti R."/>
            <person name="Tsui H.-C.T."/>
            <person name="Winkler M.E."/>
        </authorList>
    </citation>
    <scope>NUCLEOTIDE SEQUENCE</scope>
</reference>
<dbReference type="PANTHER" id="PTHR43808:SF25">
    <property type="entry name" value="PEPTIDASE M20 DIMERISATION DOMAIN-CONTAINING PROTEIN"/>
    <property type="match status" value="1"/>
</dbReference>
<dbReference type="EMBL" id="UINC01002560">
    <property type="protein sequence ID" value="SUZ97985.1"/>
    <property type="molecule type" value="Genomic_DNA"/>
</dbReference>
<dbReference type="Pfam" id="PF07687">
    <property type="entry name" value="M20_dimer"/>
    <property type="match status" value="1"/>
</dbReference>
<dbReference type="Gene3D" id="3.30.70.360">
    <property type="match status" value="1"/>
</dbReference>
<dbReference type="InterPro" id="IPR050072">
    <property type="entry name" value="Peptidase_M20A"/>
</dbReference>
<comment type="cofactor">
    <cofactor evidence="1">
        <name>Zn(2+)</name>
        <dbReference type="ChEBI" id="CHEBI:29105"/>
    </cofactor>
</comment>
<dbReference type="GO" id="GO:0016787">
    <property type="term" value="F:hydrolase activity"/>
    <property type="evidence" value="ECO:0007669"/>
    <property type="project" value="UniProtKB-KW"/>
</dbReference>
<keyword evidence="4" id="KW-0862">Zinc</keyword>
<evidence type="ECO:0000256" key="4">
    <source>
        <dbReference type="ARBA" id="ARBA00022833"/>
    </source>
</evidence>
<feature type="non-terminal residue" evidence="6">
    <location>
        <position position="1"/>
    </location>
</feature>
<dbReference type="InterPro" id="IPR002933">
    <property type="entry name" value="Peptidase_M20"/>
</dbReference>
<feature type="domain" description="Peptidase M20 dimerisation" evidence="5">
    <location>
        <begin position="176"/>
        <end position="279"/>
    </location>
</feature>
<sequence length="380" mass="40762">MEKRFEELLRGAVACNSVNPAWESGPGEAKVCHYVSDVLSSAGLYPETQEVAPGRTNVVCTVAGRGEANSLMLNAHVDVVGVEGMDNPFNLRRDGDRLFGRGAYDMKGSVAIMLAIGEVCALEPPPGDIHLTFVCDEEDLSIGMEHLMGDWLSSLDDLPSAAIILEPTEEQIGICHKGFAWYEIDITGKAAHGSRPEEGIDAIQPLGVIINEITAIGDELAENKPHPYLGHSSLHIGKVKGGTNLPVIAAESRIDWERRILPGETDKKLDGEFERVVSAGKRASSGANVQAKKLFYRSAMETSESVDIIRRLVKALPDAQLKGMSYWADSALAADAGIPSVLFGPIGHGAHAVDEWVSAASLEKVYKTILGVIKRMGSAP</sequence>
<dbReference type="InterPro" id="IPR001261">
    <property type="entry name" value="ArgE/DapE_CS"/>
</dbReference>
<gene>
    <name evidence="6" type="ORF">METZ01_LOCUS50839</name>
</gene>
<accession>A0A381S1I9</accession>
<keyword evidence="3" id="KW-0378">Hydrolase</keyword>
<dbReference type="SUPFAM" id="SSF55031">
    <property type="entry name" value="Bacterial exopeptidase dimerisation domain"/>
    <property type="match status" value="1"/>
</dbReference>
<evidence type="ECO:0000259" key="5">
    <source>
        <dbReference type="Pfam" id="PF07687"/>
    </source>
</evidence>
<dbReference type="PROSITE" id="PS00758">
    <property type="entry name" value="ARGE_DAPE_CPG2_1"/>
    <property type="match status" value="1"/>
</dbReference>
<feature type="non-terminal residue" evidence="6">
    <location>
        <position position="380"/>
    </location>
</feature>
<keyword evidence="2" id="KW-0479">Metal-binding</keyword>